<organism evidence="2 3">
    <name type="scientific">Halanaerobium praevalens (strain ATCC 33744 / DSM 2228 / GSL)</name>
    <dbReference type="NCBI Taxonomy" id="572479"/>
    <lineage>
        <taxon>Bacteria</taxon>
        <taxon>Bacillati</taxon>
        <taxon>Bacillota</taxon>
        <taxon>Clostridia</taxon>
        <taxon>Halanaerobiales</taxon>
        <taxon>Halanaerobiaceae</taxon>
        <taxon>Halanaerobium</taxon>
    </lineage>
</organism>
<dbReference type="STRING" id="572479.Hprae_1376"/>
<reference evidence="3" key="1">
    <citation type="submission" date="2010-10" db="EMBL/GenBank/DDBJ databases">
        <title>The complete genome of Halanaerobium praevalens DSM 2228.</title>
        <authorList>
            <consortium name="US DOE Joint Genome Institute (JGI-PGF)"/>
            <person name="Lucas S."/>
            <person name="Copeland A."/>
            <person name="Lapidus A."/>
            <person name="Glavina del Rio T."/>
            <person name="Dalin E."/>
            <person name="Tice H."/>
            <person name="Bruce D."/>
            <person name="Goodwin L."/>
            <person name="Pitluck S."/>
            <person name="Kyrpides N."/>
            <person name="Mavromatis K."/>
            <person name="Ivanova N."/>
            <person name="Ovchinnikova G."/>
            <person name="Chertkov O."/>
            <person name="Detter J.C."/>
            <person name="Han C."/>
            <person name="Larimer F."/>
            <person name="Land M."/>
            <person name="Hauser L."/>
            <person name="Markowitz V."/>
            <person name="Cheng J.-F."/>
            <person name="Hugenholtz P."/>
            <person name="Woyke T."/>
            <person name="Wu D."/>
            <person name="Tindall B."/>
            <person name="Pomrenke H.G."/>
            <person name="Brambilla E."/>
            <person name="Klenk H.-P."/>
            <person name="Eisen J.A."/>
        </authorList>
    </citation>
    <scope>NUCLEOTIDE SEQUENCE [LARGE SCALE GENOMIC DNA]</scope>
    <source>
        <strain evidence="3">ATCC 33744 / DSM 2228 / GSL</strain>
    </source>
</reference>
<name>E3DN88_HALPG</name>
<protein>
    <recommendedName>
        <fullName evidence="1">Putative zinc ribbon domain-containing protein</fullName>
    </recommendedName>
</protein>
<dbReference type="Proteomes" id="UP000006866">
    <property type="component" value="Chromosome"/>
</dbReference>
<feature type="domain" description="Putative zinc ribbon" evidence="1">
    <location>
        <begin position="6"/>
        <end position="86"/>
    </location>
</feature>
<dbReference type="InterPro" id="IPR025868">
    <property type="entry name" value="Zn_ribbon_dom_put"/>
</dbReference>
<reference evidence="2 3" key="2">
    <citation type="journal article" date="2011" name="Stand. Genomic Sci.">
        <title>Complete genome sequence of the extremely halophilic Halanaerobium praevalens type strain (GSL).</title>
        <authorList>
            <person name="Ivanova N."/>
            <person name="Sikorski J."/>
            <person name="Chertkov O."/>
            <person name="Nolan M."/>
            <person name="Lucas S."/>
            <person name="Hammon N."/>
            <person name="Deshpande S."/>
            <person name="Cheng J.F."/>
            <person name="Tapia R."/>
            <person name="Han C."/>
            <person name="Goodwin L."/>
            <person name="Pitluck S."/>
            <person name="Huntemann M."/>
            <person name="Liolios K."/>
            <person name="Pagani I."/>
            <person name="Mavromatis K."/>
            <person name="Ovchinikova G."/>
            <person name="Pati A."/>
            <person name="Chen A."/>
            <person name="Palaniappan K."/>
            <person name="Land M."/>
            <person name="Hauser L."/>
            <person name="Brambilla E.M."/>
            <person name="Kannan K.P."/>
            <person name="Rohde M."/>
            <person name="Tindall B.J."/>
            <person name="Goker M."/>
            <person name="Detter J.C."/>
            <person name="Woyke T."/>
            <person name="Bristow J."/>
            <person name="Eisen J.A."/>
            <person name="Markowitz V."/>
            <person name="Hugenholtz P."/>
            <person name="Kyrpides N.C."/>
            <person name="Klenk H.P."/>
            <person name="Lapidus A."/>
        </authorList>
    </citation>
    <scope>NUCLEOTIDE SEQUENCE [LARGE SCALE GENOMIC DNA]</scope>
    <source>
        <strain evidence="3">ATCC 33744 / DSM 2228 / GSL</strain>
    </source>
</reference>
<dbReference type="EMBL" id="CP002175">
    <property type="protein sequence ID" value="ADO77507.1"/>
    <property type="molecule type" value="Genomic_DNA"/>
</dbReference>
<gene>
    <name evidence="2" type="ordered locus">Hprae_1376</name>
</gene>
<proteinExistence type="predicted"/>
<keyword evidence="3" id="KW-1185">Reference proteome</keyword>
<sequence>MKDYKYCQSCGMPMSNDPQKGGTEKNRSKSKKYCSYCYQNGEFTSPEIDTPQKMQSFCIEKMKEQGMPKIIAWIFTRSIPKLERWKK</sequence>
<dbReference type="RefSeq" id="WP_014553532.1">
    <property type="nucleotide sequence ID" value="NC_017455.1"/>
</dbReference>
<evidence type="ECO:0000313" key="3">
    <source>
        <dbReference type="Proteomes" id="UP000006866"/>
    </source>
</evidence>
<dbReference type="AlphaFoldDB" id="E3DN88"/>
<dbReference type="KEGG" id="hpk:Hprae_1376"/>
<dbReference type="HOGENOM" id="CLU_175260_1_0_9"/>
<evidence type="ECO:0000259" key="1">
    <source>
        <dbReference type="Pfam" id="PF12674"/>
    </source>
</evidence>
<accession>E3DN88</accession>
<dbReference type="eggNOG" id="COG3708">
    <property type="taxonomic scope" value="Bacteria"/>
</dbReference>
<dbReference type="Pfam" id="PF12674">
    <property type="entry name" value="Zn_ribbon_2"/>
    <property type="match status" value="1"/>
</dbReference>
<evidence type="ECO:0000313" key="2">
    <source>
        <dbReference type="EMBL" id="ADO77507.1"/>
    </source>
</evidence>
<dbReference type="PATRIC" id="fig|572479.3.peg.1395"/>
<dbReference type="OrthoDB" id="9801008at2"/>